<dbReference type="SMART" id="SM00342">
    <property type="entry name" value="HTH_ARAC"/>
    <property type="match status" value="1"/>
</dbReference>
<sequence length="347" mass="38313">MTPTPNVRVQSETVPISVALLTRLDAIGVNVVRVLERAGVPRPTTSIGTLHLDTRLFFAVWSAIGEVAGDEEIGIRIGSHAFDGKLDLASTCALHSKDLADAFKKLSRYKRLTCPEDVRVDVTGGEAAVTFHWLLADAFAPDLLVDAIFASTVKLAGRASGGAIVPKRIELARRTKRQAQLARHFKCDIRFDAPIDALIFSSADMKTPFVTHDERMVHELVPGLDAELASVSKNQTFDGQVDAALLRGMRGQRPSVETLAAELSISPRTLQRRLTQNGTHYQERLDGIRQRVAHRLLENTNLDLGEIAWFLGFEELNSFSRIFNQWEGVTPNRWRALKTSAPSTISL</sequence>
<reference evidence="5 6" key="1">
    <citation type="submission" date="2017-03" db="EMBL/GenBank/DDBJ databases">
        <title>Genome analysis of strain PAMC 26577.</title>
        <authorList>
            <person name="Oh H.-M."/>
            <person name="Yang J.-A."/>
        </authorList>
    </citation>
    <scope>NUCLEOTIDE SEQUENCE [LARGE SCALE GENOMIC DNA]</scope>
    <source>
        <strain evidence="5 6">PAMC 26577</strain>
    </source>
</reference>
<dbReference type="PANTHER" id="PTHR47894">
    <property type="entry name" value="HTH-TYPE TRANSCRIPTIONAL REGULATOR GADX"/>
    <property type="match status" value="1"/>
</dbReference>
<dbReference type="RefSeq" id="WP_086386813.1">
    <property type="nucleotide sequence ID" value="NZ_NBTZ01000178.1"/>
</dbReference>
<evidence type="ECO:0000259" key="4">
    <source>
        <dbReference type="PROSITE" id="PS01124"/>
    </source>
</evidence>
<evidence type="ECO:0000313" key="5">
    <source>
        <dbReference type="EMBL" id="OTP65602.1"/>
    </source>
</evidence>
<dbReference type="GO" id="GO:0005829">
    <property type="term" value="C:cytosol"/>
    <property type="evidence" value="ECO:0007669"/>
    <property type="project" value="TreeGrafter"/>
</dbReference>
<dbReference type="GO" id="GO:0000976">
    <property type="term" value="F:transcription cis-regulatory region binding"/>
    <property type="evidence" value="ECO:0007669"/>
    <property type="project" value="TreeGrafter"/>
</dbReference>
<dbReference type="InterPro" id="IPR018060">
    <property type="entry name" value="HTH_AraC"/>
</dbReference>
<dbReference type="Pfam" id="PF12625">
    <property type="entry name" value="Arabinose_bd"/>
    <property type="match status" value="1"/>
</dbReference>
<proteinExistence type="predicted"/>
<dbReference type="InterPro" id="IPR032687">
    <property type="entry name" value="AraC-type_N"/>
</dbReference>
<accession>A0A242M376</accession>
<evidence type="ECO:0000256" key="1">
    <source>
        <dbReference type="ARBA" id="ARBA00023015"/>
    </source>
</evidence>
<evidence type="ECO:0000256" key="3">
    <source>
        <dbReference type="ARBA" id="ARBA00023163"/>
    </source>
</evidence>
<keyword evidence="3" id="KW-0804">Transcription</keyword>
<evidence type="ECO:0000256" key="2">
    <source>
        <dbReference type="ARBA" id="ARBA00023125"/>
    </source>
</evidence>
<gene>
    <name evidence="5" type="ORF">PAMC26577_39170</name>
</gene>
<dbReference type="Pfam" id="PF12833">
    <property type="entry name" value="HTH_18"/>
    <property type="match status" value="1"/>
</dbReference>
<dbReference type="AlphaFoldDB" id="A0A242M376"/>
<dbReference type="InterPro" id="IPR009057">
    <property type="entry name" value="Homeodomain-like_sf"/>
</dbReference>
<dbReference type="GO" id="GO:0003700">
    <property type="term" value="F:DNA-binding transcription factor activity"/>
    <property type="evidence" value="ECO:0007669"/>
    <property type="project" value="InterPro"/>
</dbReference>
<keyword evidence="1" id="KW-0805">Transcription regulation</keyword>
<dbReference type="PROSITE" id="PS01124">
    <property type="entry name" value="HTH_ARAC_FAMILY_2"/>
    <property type="match status" value="1"/>
</dbReference>
<dbReference type="Proteomes" id="UP000195221">
    <property type="component" value="Unassembled WGS sequence"/>
</dbReference>
<keyword evidence="2" id="KW-0238">DNA-binding</keyword>
<protein>
    <submittedName>
        <fullName evidence="5">Transcriptional regulator, AraC family</fullName>
    </submittedName>
</protein>
<dbReference type="EMBL" id="NBTZ01000178">
    <property type="protein sequence ID" value="OTP65602.1"/>
    <property type="molecule type" value="Genomic_DNA"/>
</dbReference>
<comment type="caution">
    <text evidence="5">The sequence shown here is derived from an EMBL/GenBank/DDBJ whole genome shotgun (WGS) entry which is preliminary data.</text>
</comment>
<dbReference type="SUPFAM" id="SSF46689">
    <property type="entry name" value="Homeodomain-like"/>
    <property type="match status" value="1"/>
</dbReference>
<dbReference type="PANTHER" id="PTHR47894:SF1">
    <property type="entry name" value="HTH-TYPE TRANSCRIPTIONAL REGULATOR VQSM"/>
    <property type="match status" value="1"/>
</dbReference>
<feature type="domain" description="HTH araC/xylS-type" evidence="4">
    <location>
        <begin position="239"/>
        <end position="337"/>
    </location>
</feature>
<organism evidence="5 6">
    <name type="scientific">Caballeronia sordidicola</name>
    <name type="common">Burkholderia sordidicola</name>
    <dbReference type="NCBI Taxonomy" id="196367"/>
    <lineage>
        <taxon>Bacteria</taxon>
        <taxon>Pseudomonadati</taxon>
        <taxon>Pseudomonadota</taxon>
        <taxon>Betaproteobacteria</taxon>
        <taxon>Burkholderiales</taxon>
        <taxon>Burkholderiaceae</taxon>
        <taxon>Caballeronia</taxon>
    </lineage>
</organism>
<evidence type="ECO:0000313" key="6">
    <source>
        <dbReference type="Proteomes" id="UP000195221"/>
    </source>
</evidence>
<dbReference type="Gene3D" id="1.10.10.60">
    <property type="entry name" value="Homeodomain-like"/>
    <property type="match status" value="1"/>
</dbReference>
<name>A0A242M376_CABSO</name>